<feature type="domain" description="tRNA wybutosine-synthesizing protein" evidence="8">
    <location>
        <begin position="5"/>
        <end position="190"/>
    </location>
</feature>
<protein>
    <recommendedName>
        <fullName evidence="6 7">tRNA(Phe) 7-((3-amino-3-carboxypropyl)-4-demethylwyosine(37)-N(4))-methyltransferase</fullName>
        <ecNumber evidence="7">2.1.1.282</ecNumber>
    </recommendedName>
    <alternativeName>
        <fullName evidence="7">tRNA wyosine derivatives biosynthesis protein Taw3</fullName>
    </alternativeName>
</protein>
<dbReference type="GO" id="GO:0008175">
    <property type="term" value="F:tRNA methyltransferase activity"/>
    <property type="evidence" value="ECO:0007669"/>
    <property type="project" value="InterPro"/>
</dbReference>
<dbReference type="PANTHER" id="PTHR48418">
    <property type="entry name" value="TRNA WYBUTOSINE-SYNTHESIZING PROTEIN 3"/>
    <property type="match status" value="1"/>
</dbReference>
<evidence type="ECO:0000313" key="10">
    <source>
        <dbReference type="Proteomes" id="UP000623215"/>
    </source>
</evidence>
<proteinExistence type="inferred from homology"/>
<dbReference type="AlphaFoldDB" id="A0A832ZXT1"/>
<evidence type="ECO:0000256" key="1">
    <source>
        <dbReference type="ARBA" id="ARBA00008569"/>
    </source>
</evidence>
<dbReference type="InterPro" id="IPR022908">
    <property type="entry name" value="Taw3"/>
</dbReference>
<dbReference type="Gene3D" id="3.30.1960.10">
    <property type="entry name" value="tRNA wybutosine-synthesizing-like"/>
    <property type="match status" value="1"/>
</dbReference>
<keyword evidence="3 7" id="KW-0808">Transferase</keyword>
<dbReference type="EMBL" id="DQVW01000023">
    <property type="protein sequence ID" value="HIQ32141.1"/>
    <property type="molecule type" value="Genomic_DNA"/>
</dbReference>
<gene>
    <name evidence="7" type="primary">taw3</name>
    <name evidence="9" type="ORF">EYH55_01490</name>
</gene>
<dbReference type="GO" id="GO:0030488">
    <property type="term" value="P:tRNA methylation"/>
    <property type="evidence" value="ECO:0007669"/>
    <property type="project" value="InterPro"/>
</dbReference>
<dbReference type="EC" id="2.1.1.282" evidence="7"/>
<dbReference type="Pfam" id="PF02676">
    <property type="entry name" value="TYW3"/>
    <property type="match status" value="1"/>
</dbReference>
<accession>A0A832ZXT1</accession>
<reference evidence="9" key="1">
    <citation type="journal article" date="2020" name="ISME J.">
        <title>Gammaproteobacteria mediating utilization of methyl-, sulfur- and petroleum organic compounds in deep ocean hydrothermal plumes.</title>
        <authorList>
            <person name="Zhou Z."/>
            <person name="Liu Y."/>
            <person name="Pan J."/>
            <person name="Cron B.R."/>
            <person name="Toner B.M."/>
            <person name="Anantharaman K."/>
            <person name="Breier J.A."/>
            <person name="Dick G.J."/>
            <person name="Li M."/>
        </authorList>
    </citation>
    <scope>NUCLEOTIDE SEQUENCE</scope>
    <source>
        <strain evidence="9">SZUA-1534</strain>
    </source>
</reference>
<evidence type="ECO:0000256" key="3">
    <source>
        <dbReference type="ARBA" id="ARBA00022679"/>
    </source>
</evidence>
<comment type="caution">
    <text evidence="9">The sequence shown here is derived from an EMBL/GenBank/DDBJ whole genome shotgun (WGS) entry which is preliminary data.</text>
</comment>
<sequence length="192" mass="22674">MFQRDKEKAMRRLREALEKNLVDRGILYILERINEMEDYYTTSSCFGRCGLMEFPRGKNPKVYSRWLGKWHHYGEERELFEALEKRSRDFEMIVFVMNSPILHVAARDIPAAKRLLDLAIHSGLKASSIKSITERRVMVEIVSTYKIDAPIGIDGEILVDRDYLRMLLNLGNTKLKISRELFHRFYRALEML</sequence>
<evidence type="ECO:0000256" key="6">
    <source>
        <dbReference type="ARBA" id="ARBA00030554"/>
    </source>
</evidence>
<dbReference type="GO" id="GO:0031591">
    <property type="term" value="P:wybutosine biosynthetic process"/>
    <property type="evidence" value="ECO:0007669"/>
    <property type="project" value="InterPro"/>
</dbReference>
<comment type="catalytic activity">
    <reaction evidence="7">
        <text>4-demethyl-7-[(3S)-3-amino-3-carboxypropyl]wyosine(37) in tRNA(Phe) + S-adenosyl-L-methionine = 7-[(3S)-3-amino-3-carboxypropyl]wyosine(37) in tRNA(Phe) + S-adenosyl-L-homocysteine + H(+)</text>
        <dbReference type="Rhea" id="RHEA:36635"/>
        <dbReference type="Rhea" id="RHEA-COMP:10378"/>
        <dbReference type="Rhea" id="RHEA-COMP:10379"/>
        <dbReference type="ChEBI" id="CHEBI:15378"/>
        <dbReference type="ChEBI" id="CHEBI:57856"/>
        <dbReference type="ChEBI" id="CHEBI:59789"/>
        <dbReference type="ChEBI" id="CHEBI:73543"/>
        <dbReference type="ChEBI" id="CHEBI:73550"/>
        <dbReference type="EC" id="2.1.1.282"/>
    </reaction>
</comment>
<dbReference type="InterPro" id="IPR003827">
    <property type="entry name" value="tRNA_yW-synthesising"/>
</dbReference>
<dbReference type="HAMAP" id="MF_00266">
    <property type="entry name" value="TYW3_archaea"/>
    <property type="match status" value="1"/>
</dbReference>
<keyword evidence="5 7" id="KW-0819">tRNA processing</keyword>
<dbReference type="NCBIfam" id="NF003265">
    <property type="entry name" value="PRK04235.1-4"/>
    <property type="match status" value="1"/>
</dbReference>
<name>A0A832ZXT1_9EURY</name>
<dbReference type="InterPro" id="IPR036602">
    <property type="entry name" value="tRNA_yW-synthesising-like_sf"/>
</dbReference>
<dbReference type="PANTHER" id="PTHR48418:SF1">
    <property type="entry name" value="TRNA WYBUTOSINE-SYNTHESIZING PROTEIN 3"/>
    <property type="match status" value="1"/>
</dbReference>
<evidence type="ECO:0000313" key="9">
    <source>
        <dbReference type="EMBL" id="HIQ32141.1"/>
    </source>
</evidence>
<evidence type="ECO:0000256" key="4">
    <source>
        <dbReference type="ARBA" id="ARBA00022691"/>
    </source>
</evidence>
<dbReference type="SUPFAM" id="SSF111278">
    <property type="entry name" value="SSo0622-like"/>
    <property type="match status" value="1"/>
</dbReference>
<evidence type="ECO:0000256" key="2">
    <source>
        <dbReference type="ARBA" id="ARBA00022603"/>
    </source>
</evidence>
<dbReference type="NCBIfam" id="NF047731">
    <property type="entry name" value="tRNAMtaseTaw3"/>
    <property type="match status" value="1"/>
</dbReference>
<dbReference type="Proteomes" id="UP000623215">
    <property type="component" value="Unassembled WGS sequence"/>
</dbReference>
<evidence type="ECO:0000259" key="8">
    <source>
        <dbReference type="Pfam" id="PF02676"/>
    </source>
</evidence>
<comment type="similarity">
    <text evidence="1 7">Belongs to the TYW3 family.</text>
</comment>
<organism evidence="9 10">
    <name type="scientific">Methanothermococcus okinawensis</name>
    <dbReference type="NCBI Taxonomy" id="155863"/>
    <lineage>
        <taxon>Archaea</taxon>
        <taxon>Methanobacteriati</taxon>
        <taxon>Methanobacteriota</taxon>
        <taxon>Methanomada group</taxon>
        <taxon>Methanococci</taxon>
        <taxon>Methanococcales</taxon>
        <taxon>Methanococcaceae</taxon>
        <taxon>Methanothermococcus</taxon>
    </lineage>
</organism>
<evidence type="ECO:0000256" key="7">
    <source>
        <dbReference type="HAMAP-Rule" id="MF_00266"/>
    </source>
</evidence>
<keyword evidence="2 7" id="KW-0489">Methyltransferase</keyword>
<evidence type="ECO:0000256" key="5">
    <source>
        <dbReference type="ARBA" id="ARBA00022694"/>
    </source>
</evidence>
<dbReference type="FunFam" id="3.30.1960.10:FF:000010">
    <property type="entry name" value="tRNA(Phe) 7-((3-amino-3-carboxypropyl)-4-demethylwyosine(37)-N(4))-methyltransferase 1"/>
    <property type="match status" value="1"/>
</dbReference>
<comment type="function">
    <text evidence="7">S-adenosyl-L-methionine-dependent methyltransferase that acts as a component of the wyosine derivatives biosynthesis pathway. Probably methylates N-4 position of wybutosine-86 to produce wybutosine-72.</text>
</comment>
<keyword evidence="4 7" id="KW-0949">S-adenosyl-L-methionine</keyword>